<evidence type="ECO:0000256" key="3">
    <source>
        <dbReference type="ARBA" id="ARBA00022989"/>
    </source>
</evidence>
<reference evidence="8" key="1">
    <citation type="journal article" date="2020" name="BMC Genomics">
        <title>Correction to: Identification and distribution of gene clusters required for synthesis of sphingolipid metabolism inhibitors in diverse species of the filamentous fungus Fusarium.</title>
        <authorList>
            <person name="Kim H.S."/>
            <person name="Lohmar J.M."/>
            <person name="Busman M."/>
            <person name="Brown D.W."/>
            <person name="Naumann T.A."/>
            <person name="Divon H.H."/>
            <person name="Lysoe E."/>
            <person name="Uhlig S."/>
            <person name="Proctor R.H."/>
        </authorList>
    </citation>
    <scope>NUCLEOTIDE SEQUENCE</scope>
    <source>
        <strain evidence="8">NRRL 20472</strain>
    </source>
</reference>
<keyword evidence="2 6" id="KW-0812">Transmembrane</keyword>
<accession>A0A8H4T358</accession>
<dbReference type="OrthoDB" id="3923077at2759"/>
<feature type="transmembrane region" description="Helical" evidence="6">
    <location>
        <begin position="15"/>
        <end position="35"/>
    </location>
</feature>
<evidence type="ECO:0000256" key="5">
    <source>
        <dbReference type="ARBA" id="ARBA00038359"/>
    </source>
</evidence>
<evidence type="ECO:0000256" key="6">
    <source>
        <dbReference type="SAM" id="Phobius"/>
    </source>
</evidence>
<evidence type="ECO:0000256" key="4">
    <source>
        <dbReference type="ARBA" id="ARBA00023136"/>
    </source>
</evidence>
<keyword evidence="4 6" id="KW-0472">Membrane</keyword>
<comment type="similarity">
    <text evidence="5">Belongs to the SAT4 family.</text>
</comment>
<reference evidence="8" key="2">
    <citation type="submission" date="2020-05" db="EMBL/GenBank/DDBJ databases">
        <authorList>
            <person name="Kim H.-S."/>
            <person name="Proctor R.H."/>
            <person name="Brown D.W."/>
        </authorList>
    </citation>
    <scope>NUCLEOTIDE SEQUENCE</scope>
    <source>
        <strain evidence="8">NRRL 20472</strain>
    </source>
</reference>
<keyword evidence="9" id="KW-1185">Reference proteome</keyword>
<name>A0A8H4T358_9HYPO</name>
<dbReference type="Pfam" id="PF20684">
    <property type="entry name" value="Fung_rhodopsin"/>
    <property type="match status" value="1"/>
</dbReference>
<feature type="transmembrane region" description="Helical" evidence="6">
    <location>
        <begin position="87"/>
        <end position="114"/>
    </location>
</feature>
<evidence type="ECO:0000259" key="7">
    <source>
        <dbReference type="Pfam" id="PF20684"/>
    </source>
</evidence>
<evidence type="ECO:0000256" key="2">
    <source>
        <dbReference type="ARBA" id="ARBA00022692"/>
    </source>
</evidence>
<comment type="subcellular location">
    <subcellularLocation>
        <location evidence="1">Membrane</location>
        <topology evidence="1">Multi-pass membrane protein</topology>
    </subcellularLocation>
</comment>
<dbReference type="InterPro" id="IPR052337">
    <property type="entry name" value="SAT4-like"/>
</dbReference>
<dbReference type="InterPro" id="IPR049326">
    <property type="entry name" value="Rhodopsin_dom_fungi"/>
</dbReference>
<keyword evidence="3 6" id="KW-1133">Transmembrane helix</keyword>
<dbReference type="PANTHER" id="PTHR33048">
    <property type="entry name" value="PTH11-LIKE INTEGRAL MEMBRANE PROTEIN (AFU_ORTHOLOGUE AFUA_5G11245)"/>
    <property type="match status" value="1"/>
</dbReference>
<feature type="transmembrane region" description="Helical" evidence="6">
    <location>
        <begin position="153"/>
        <end position="178"/>
    </location>
</feature>
<dbReference type="Proteomes" id="UP000622797">
    <property type="component" value="Unassembled WGS sequence"/>
</dbReference>
<dbReference type="PANTHER" id="PTHR33048:SF129">
    <property type="entry name" value="INTEGRAL MEMBRANE PROTEIN-RELATED"/>
    <property type="match status" value="1"/>
</dbReference>
<feature type="domain" description="Rhodopsin" evidence="7">
    <location>
        <begin position="32"/>
        <end position="255"/>
    </location>
</feature>
<dbReference type="GO" id="GO:0016020">
    <property type="term" value="C:membrane"/>
    <property type="evidence" value="ECO:0007669"/>
    <property type="project" value="UniProtKB-SubCell"/>
</dbReference>
<dbReference type="EMBL" id="JABEXW010000968">
    <property type="protein sequence ID" value="KAF4950441.1"/>
    <property type="molecule type" value="Genomic_DNA"/>
</dbReference>
<organism evidence="8 9">
    <name type="scientific">Fusarium sarcochroum</name>
    <dbReference type="NCBI Taxonomy" id="1208366"/>
    <lineage>
        <taxon>Eukaryota</taxon>
        <taxon>Fungi</taxon>
        <taxon>Dikarya</taxon>
        <taxon>Ascomycota</taxon>
        <taxon>Pezizomycotina</taxon>
        <taxon>Sordariomycetes</taxon>
        <taxon>Hypocreomycetidae</taxon>
        <taxon>Hypocreales</taxon>
        <taxon>Nectriaceae</taxon>
        <taxon>Fusarium</taxon>
        <taxon>Fusarium lateritium species complex</taxon>
    </lineage>
</organism>
<feature type="transmembrane region" description="Helical" evidence="6">
    <location>
        <begin position="47"/>
        <end position="67"/>
    </location>
</feature>
<evidence type="ECO:0000313" key="8">
    <source>
        <dbReference type="EMBL" id="KAF4950441.1"/>
    </source>
</evidence>
<feature type="transmembrane region" description="Helical" evidence="6">
    <location>
        <begin position="190"/>
        <end position="210"/>
    </location>
</feature>
<proteinExistence type="inferred from homology"/>
<comment type="caution">
    <text evidence="8">The sequence shown here is derived from an EMBL/GenBank/DDBJ whole genome shotgun (WGS) entry which is preliminary data.</text>
</comment>
<evidence type="ECO:0000256" key="1">
    <source>
        <dbReference type="ARBA" id="ARBA00004141"/>
    </source>
</evidence>
<gene>
    <name evidence="8" type="ORF">FSARC_13199</name>
</gene>
<dbReference type="AlphaFoldDB" id="A0A8H4T358"/>
<evidence type="ECO:0000313" key="9">
    <source>
        <dbReference type="Proteomes" id="UP000622797"/>
    </source>
</evidence>
<protein>
    <recommendedName>
        <fullName evidence="7">Rhodopsin domain-containing protein</fullName>
    </recommendedName>
</protein>
<feature type="transmembrane region" description="Helical" evidence="6">
    <location>
        <begin position="126"/>
        <end position="147"/>
    </location>
</feature>
<sequence>MGGESPDDDSTGARALAIITPFFFLGLVAFVLRVYTRIIPAYKLNASDYLVMIAMVAQIITYSLFAVAVANGFGRHNAYISPESNKIILRCLFGVIMTGLWVSTFARLSIAWLLNSFSMSKSWKVALWFIMVFQVVTLAASEIFQLLECRPKVWVIGYVFVGASMVSDLVLTILPMFVIWQLRRSAVERCLVSVLMALSLFATIITALKVVYMKTFDIDSPDTFRASMPLFFWCRMEECIILIAASAPLLKAPIESALSRLGFPTFHHPVRPLNSWESIQTPEHHIITGTTCYGQEHEVENGERKPAFVDKGQT</sequence>